<organism evidence="1 2">
    <name type="scientific">Rhamnusium bicolor</name>
    <dbReference type="NCBI Taxonomy" id="1586634"/>
    <lineage>
        <taxon>Eukaryota</taxon>
        <taxon>Metazoa</taxon>
        <taxon>Ecdysozoa</taxon>
        <taxon>Arthropoda</taxon>
        <taxon>Hexapoda</taxon>
        <taxon>Insecta</taxon>
        <taxon>Pterygota</taxon>
        <taxon>Neoptera</taxon>
        <taxon>Endopterygota</taxon>
        <taxon>Coleoptera</taxon>
        <taxon>Polyphaga</taxon>
        <taxon>Cucujiformia</taxon>
        <taxon>Chrysomeloidea</taxon>
        <taxon>Cerambycidae</taxon>
        <taxon>Lepturinae</taxon>
        <taxon>Rhagiini</taxon>
        <taxon>Rhamnusium</taxon>
    </lineage>
</organism>
<evidence type="ECO:0000313" key="1">
    <source>
        <dbReference type="EMBL" id="KAJ8966781.1"/>
    </source>
</evidence>
<gene>
    <name evidence="1" type="ORF">NQ314_003319</name>
</gene>
<protein>
    <submittedName>
        <fullName evidence="1">Uncharacterized protein</fullName>
    </submittedName>
</protein>
<accession>A0AAV8ZPJ6</accession>
<proteinExistence type="predicted"/>
<comment type="caution">
    <text evidence="1">The sequence shown here is derived from an EMBL/GenBank/DDBJ whole genome shotgun (WGS) entry which is preliminary data.</text>
</comment>
<evidence type="ECO:0000313" key="2">
    <source>
        <dbReference type="Proteomes" id="UP001162156"/>
    </source>
</evidence>
<dbReference type="EMBL" id="JANEYF010000940">
    <property type="protein sequence ID" value="KAJ8966781.1"/>
    <property type="molecule type" value="Genomic_DNA"/>
</dbReference>
<sequence>MPKRKRLKIKKWKVLVRRVILQKQKKWFKMKKKSSKLKQKKIKRRVRVFVRKRKRMLPIV</sequence>
<keyword evidence="2" id="KW-1185">Reference proteome</keyword>
<dbReference type="Proteomes" id="UP001162156">
    <property type="component" value="Unassembled WGS sequence"/>
</dbReference>
<name>A0AAV8ZPJ6_9CUCU</name>
<dbReference type="AlphaFoldDB" id="A0AAV8ZPJ6"/>
<reference evidence="1" key="1">
    <citation type="journal article" date="2023" name="Insect Mol. Biol.">
        <title>Genome sequencing provides insights into the evolution of gene families encoding plant cell wall-degrading enzymes in longhorned beetles.</title>
        <authorList>
            <person name="Shin N.R."/>
            <person name="Okamura Y."/>
            <person name="Kirsch R."/>
            <person name="Pauchet Y."/>
        </authorList>
    </citation>
    <scope>NUCLEOTIDE SEQUENCE</scope>
    <source>
        <strain evidence="1">RBIC_L_NR</strain>
    </source>
</reference>